<dbReference type="EMBL" id="RSCE01000006">
    <property type="protein sequence ID" value="RSH81619.1"/>
    <property type="molecule type" value="Genomic_DNA"/>
</dbReference>
<name>A0A427XRZ3_9TREE</name>
<reference evidence="1 2" key="1">
    <citation type="submission" date="2018-11" db="EMBL/GenBank/DDBJ databases">
        <title>Genome sequence of Apiotrichum porosum DSM 27194.</title>
        <authorList>
            <person name="Aliyu H."/>
            <person name="Gorte O."/>
            <person name="Ochsenreither K."/>
        </authorList>
    </citation>
    <scope>NUCLEOTIDE SEQUENCE [LARGE SCALE GENOMIC DNA]</scope>
    <source>
        <strain evidence="1 2">DSM 27194</strain>
    </source>
</reference>
<evidence type="ECO:0000313" key="2">
    <source>
        <dbReference type="Proteomes" id="UP000279236"/>
    </source>
</evidence>
<organism evidence="1 2">
    <name type="scientific">Apiotrichum porosum</name>
    <dbReference type="NCBI Taxonomy" id="105984"/>
    <lineage>
        <taxon>Eukaryota</taxon>
        <taxon>Fungi</taxon>
        <taxon>Dikarya</taxon>
        <taxon>Basidiomycota</taxon>
        <taxon>Agaricomycotina</taxon>
        <taxon>Tremellomycetes</taxon>
        <taxon>Trichosporonales</taxon>
        <taxon>Trichosporonaceae</taxon>
        <taxon>Apiotrichum</taxon>
    </lineage>
</organism>
<dbReference type="RefSeq" id="XP_028476074.1">
    <property type="nucleotide sequence ID" value="XM_028623141.1"/>
</dbReference>
<proteinExistence type="predicted"/>
<dbReference type="AlphaFoldDB" id="A0A427XRZ3"/>
<dbReference type="GeneID" id="39592340"/>
<keyword evidence="2" id="KW-1185">Reference proteome</keyword>
<evidence type="ECO:0000313" key="1">
    <source>
        <dbReference type="EMBL" id="RSH81619.1"/>
    </source>
</evidence>
<comment type="caution">
    <text evidence="1">The sequence shown here is derived from an EMBL/GenBank/DDBJ whole genome shotgun (WGS) entry which is preliminary data.</text>
</comment>
<gene>
    <name evidence="1" type="ORF">EHS24_007797</name>
</gene>
<sequence length="149" mass="16859">MTTEATWKMEIGRLGDQKVLWDSDSDRNQTFLAPANAACWEPGNWELGTSADMASESGPQTSDYRWFGPQAKFRTPLWQTTGWVWGHSSCVEPDPKLRIKSRQKLGAYTHNAVPSVPAQTWHHPKPYATRRTHQGQAAERHISSTLLLQ</sequence>
<dbReference type="Proteomes" id="UP000279236">
    <property type="component" value="Unassembled WGS sequence"/>
</dbReference>
<protein>
    <submittedName>
        <fullName evidence="1">Uncharacterized protein</fullName>
    </submittedName>
</protein>
<accession>A0A427XRZ3</accession>